<organism evidence="1 2">
    <name type="scientific">Camellia lanceoleosa</name>
    <dbReference type="NCBI Taxonomy" id="1840588"/>
    <lineage>
        <taxon>Eukaryota</taxon>
        <taxon>Viridiplantae</taxon>
        <taxon>Streptophyta</taxon>
        <taxon>Embryophyta</taxon>
        <taxon>Tracheophyta</taxon>
        <taxon>Spermatophyta</taxon>
        <taxon>Magnoliopsida</taxon>
        <taxon>eudicotyledons</taxon>
        <taxon>Gunneridae</taxon>
        <taxon>Pentapetalae</taxon>
        <taxon>asterids</taxon>
        <taxon>Ericales</taxon>
        <taxon>Theaceae</taxon>
        <taxon>Camellia</taxon>
    </lineage>
</organism>
<reference evidence="1 2" key="1">
    <citation type="journal article" date="2022" name="Plant J.">
        <title>Chromosome-level genome of Camellia lanceoleosa provides a valuable resource for understanding genome evolution and self-incompatibility.</title>
        <authorList>
            <person name="Gong W."/>
            <person name="Xiao S."/>
            <person name="Wang L."/>
            <person name="Liao Z."/>
            <person name="Chang Y."/>
            <person name="Mo W."/>
            <person name="Hu G."/>
            <person name="Li W."/>
            <person name="Zhao G."/>
            <person name="Zhu H."/>
            <person name="Hu X."/>
            <person name="Ji K."/>
            <person name="Xiang X."/>
            <person name="Song Q."/>
            <person name="Yuan D."/>
            <person name="Jin S."/>
            <person name="Zhang L."/>
        </authorList>
    </citation>
    <scope>NUCLEOTIDE SEQUENCE [LARGE SCALE GENOMIC DNA]</scope>
    <source>
        <strain evidence="1">SQ_2022a</strain>
    </source>
</reference>
<sequence>MIDESVRLEKMFCNKKWLVLAFLDSHYPGKLEHPYHPHCIIGIDESNLVLALKWLEKEPNVTIRRKDCNHGYLGSMEEDGSNVFVDWVKNNQIKAQLAKELQLHHKLFLRCWTMWLCTRPFMGSIGVKRLEILQPLSLVLQHAKPLNQIPLVGPLFTPLVNVNSVARVVVRGATDLVFPSGIIDVYGILRYSQQKSA</sequence>
<dbReference type="Proteomes" id="UP001060215">
    <property type="component" value="Chromosome 13"/>
</dbReference>
<gene>
    <name evidence="1" type="ORF">LOK49_LG12G03080</name>
</gene>
<protein>
    <submittedName>
        <fullName evidence="1">Nicotinamidase 1</fullName>
    </submittedName>
</protein>
<accession>A0ACC0FQP4</accession>
<dbReference type="EMBL" id="CM045770">
    <property type="protein sequence ID" value="KAI7991092.1"/>
    <property type="molecule type" value="Genomic_DNA"/>
</dbReference>
<keyword evidence="2" id="KW-1185">Reference proteome</keyword>
<evidence type="ECO:0000313" key="2">
    <source>
        <dbReference type="Proteomes" id="UP001060215"/>
    </source>
</evidence>
<name>A0ACC0FQP4_9ERIC</name>
<comment type="caution">
    <text evidence="1">The sequence shown here is derived from an EMBL/GenBank/DDBJ whole genome shotgun (WGS) entry which is preliminary data.</text>
</comment>
<proteinExistence type="predicted"/>
<evidence type="ECO:0000313" key="1">
    <source>
        <dbReference type="EMBL" id="KAI7991092.1"/>
    </source>
</evidence>